<comment type="caution">
    <text evidence="3">The sequence shown here is derived from an EMBL/GenBank/DDBJ whole genome shotgun (WGS) entry which is preliminary data.</text>
</comment>
<gene>
    <name evidence="3" type="ORF">G6O67_007934</name>
</gene>
<evidence type="ECO:0000313" key="4">
    <source>
        <dbReference type="Proteomes" id="UP000557566"/>
    </source>
</evidence>
<evidence type="ECO:0000256" key="1">
    <source>
        <dbReference type="SAM" id="SignalP"/>
    </source>
</evidence>
<evidence type="ECO:0000259" key="2">
    <source>
        <dbReference type="Pfam" id="PF01425"/>
    </source>
</evidence>
<dbReference type="InterPro" id="IPR023631">
    <property type="entry name" value="Amidase_dom"/>
</dbReference>
<dbReference type="AlphaFoldDB" id="A0A8H4LT97"/>
<dbReference type="Proteomes" id="UP000557566">
    <property type="component" value="Unassembled WGS sequence"/>
</dbReference>
<dbReference type="Gene3D" id="3.90.1300.10">
    <property type="entry name" value="Amidase signature (AS) domain"/>
    <property type="match status" value="1"/>
</dbReference>
<dbReference type="Pfam" id="PF01425">
    <property type="entry name" value="Amidase"/>
    <property type="match status" value="1"/>
</dbReference>
<proteinExistence type="predicted"/>
<dbReference type="InterPro" id="IPR036928">
    <property type="entry name" value="AS_sf"/>
</dbReference>
<dbReference type="OrthoDB" id="566138at2759"/>
<keyword evidence="4" id="KW-1185">Reference proteome</keyword>
<evidence type="ECO:0000313" key="3">
    <source>
        <dbReference type="EMBL" id="KAF4504486.1"/>
    </source>
</evidence>
<sequence>MPLTSLQWLGLLASAAVGLAADPAKHCPCNGVPVSLSDKTAKPPEHLVMADCGGFQLEEATIGQMQKALEDGLLTSVQLVNCYLKRTFQTRPYLNSVMQENPDIFDMALALDAERSHNKIRGPLHGIPFTIKDNIATDDSMETTAGSWALLGSRSYRDATVVERLREAGAILLGKAAMSEWADMRSSNYSEGYSPRGGQCRSAYNLTVNPGGSSSGSAVGVAANAIAFSIGTETDGSVINPAMRNQIVGFKPTVGLTSRAGVIPESENQDSVGTFGRTVRDAVLALDAIYGPDELDARTMDQQGPKGGFEKLLSKKDVLRGANFGLPRQSFLDKTDDETRDVLLNVVRLLESSGAKVWDTEISNHKQIVSPTGWDWDFDAKPRSDGTKMSEYTYIKVDFFNNINDYLQKLKVSPMRSLEHIVNYNKLYSGSEGGFPQSHPAFYSGQDGLEAALATGGRKDDIYEEALSSRQSSARQGIDEALHNRQLNGLLVPLEPGQSYQIAAQAGYPMITLPVGVHADSGMGIGLGIMHTAWRDDELVRFGSAIEDLLSSTQFKRTLPTWRGARERNLPIPL</sequence>
<organism evidence="3 4">
    <name type="scientific">Ophiocordyceps sinensis</name>
    <dbReference type="NCBI Taxonomy" id="72228"/>
    <lineage>
        <taxon>Eukaryota</taxon>
        <taxon>Fungi</taxon>
        <taxon>Dikarya</taxon>
        <taxon>Ascomycota</taxon>
        <taxon>Pezizomycotina</taxon>
        <taxon>Sordariomycetes</taxon>
        <taxon>Hypocreomycetidae</taxon>
        <taxon>Hypocreales</taxon>
        <taxon>Ophiocordycipitaceae</taxon>
        <taxon>Ophiocordyceps</taxon>
    </lineage>
</organism>
<accession>A0A8H4LT97</accession>
<feature type="domain" description="Amidase" evidence="2">
    <location>
        <begin position="79"/>
        <end position="376"/>
    </location>
</feature>
<dbReference type="PANTHER" id="PTHR42678">
    <property type="entry name" value="AMIDASE"/>
    <property type="match status" value="1"/>
</dbReference>
<dbReference type="EMBL" id="JAAVMX010000009">
    <property type="protein sequence ID" value="KAF4504486.1"/>
    <property type="molecule type" value="Genomic_DNA"/>
</dbReference>
<feature type="chain" id="PRO_5034270300" description="Amidase domain-containing protein" evidence="1">
    <location>
        <begin position="21"/>
        <end position="574"/>
    </location>
</feature>
<name>A0A8H4LT97_9HYPO</name>
<protein>
    <recommendedName>
        <fullName evidence="2">Amidase domain-containing protein</fullName>
    </recommendedName>
</protein>
<dbReference type="PANTHER" id="PTHR42678:SF37">
    <property type="entry name" value="AMIDASE C869.01-RELATED"/>
    <property type="match status" value="1"/>
</dbReference>
<dbReference type="SUPFAM" id="SSF75304">
    <property type="entry name" value="Amidase signature (AS) enzymes"/>
    <property type="match status" value="1"/>
</dbReference>
<feature type="signal peptide" evidence="1">
    <location>
        <begin position="1"/>
        <end position="20"/>
    </location>
</feature>
<reference evidence="3 4" key="1">
    <citation type="journal article" date="2020" name="Genome Biol. Evol.">
        <title>A new high-quality draft genome assembly of the Chinese cordyceps Ophiocordyceps sinensis.</title>
        <authorList>
            <person name="Shu R."/>
            <person name="Zhang J."/>
            <person name="Meng Q."/>
            <person name="Zhang H."/>
            <person name="Zhou G."/>
            <person name="Li M."/>
            <person name="Wu P."/>
            <person name="Zhao Y."/>
            <person name="Chen C."/>
            <person name="Qin Q."/>
        </authorList>
    </citation>
    <scope>NUCLEOTIDE SEQUENCE [LARGE SCALE GENOMIC DNA]</scope>
    <source>
        <strain evidence="3 4">IOZ07</strain>
    </source>
</reference>
<keyword evidence="1" id="KW-0732">Signal</keyword>